<dbReference type="Pfam" id="PF06078">
    <property type="entry name" value="DUF937"/>
    <property type="match status" value="1"/>
</dbReference>
<keyword evidence="1" id="KW-0472">Membrane</keyword>
<protein>
    <recommendedName>
        <fullName evidence="4">DUF937 domain-containing protein</fullName>
    </recommendedName>
</protein>
<dbReference type="Proteomes" id="UP000186309">
    <property type="component" value="Chromosome"/>
</dbReference>
<organism evidence="2 3">
    <name type="scientific">Paludisphaera borealis</name>
    <dbReference type="NCBI Taxonomy" id="1387353"/>
    <lineage>
        <taxon>Bacteria</taxon>
        <taxon>Pseudomonadati</taxon>
        <taxon>Planctomycetota</taxon>
        <taxon>Planctomycetia</taxon>
        <taxon>Isosphaerales</taxon>
        <taxon>Isosphaeraceae</taxon>
        <taxon>Paludisphaera</taxon>
    </lineage>
</organism>
<keyword evidence="3" id="KW-1185">Reference proteome</keyword>
<name>A0A1U7CNV9_9BACT</name>
<accession>A0A1U7CNV9</accession>
<gene>
    <name evidence="2" type="ORF">BSF38_02107</name>
</gene>
<dbReference type="STRING" id="1387353.BSF38_02107"/>
<evidence type="ECO:0000313" key="3">
    <source>
        <dbReference type="Proteomes" id="UP000186309"/>
    </source>
</evidence>
<sequence>MNIVNLIKDQLTGDVLGKLGASIGESEEKTRAAAAVAVPSLLSVLAGLVSSGQGADKLISALRNFDADSLTRLRTEVTQGDHGKIRDQGGDILGSLVGGNLPALINVLTKFSGVGAVALKGLLSYLAPLILSVIAAQLKGKALTPASLSGFFADQKANISGALPPGFSLAAVPASAPHAEAPGIPNWLLPLAGLVLLGIGAWYFLGNQAAEAPPVGEPEAKKAAPVPTPIEPKIPAPADVEVAIPTADEVTKSLGNVYTSATQALASVKDAATAEAAAPTLTGLDAKIDAAKAVWEKLPDAAKDAVKKATAENLGTFKTLVDKTLELPGVGEKLKAILDALIAKLTAFSA</sequence>
<keyword evidence="1" id="KW-1133">Transmembrane helix</keyword>
<evidence type="ECO:0000313" key="2">
    <source>
        <dbReference type="EMBL" id="APW60624.1"/>
    </source>
</evidence>
<dbReference type="KEGG" id="pbor:BSF38_02107"/>
<reference evidence="3" key="1">
    <citation type="submission" date="2016-12" db="EMBL/GenBank/DDBJ databases">
        <title>Comparative genomics of four Isosphaeraceae planctomycetes: a common pool of plasmids and glycoside hydrolase genes.</title>
        <authorList>
            <person name="Ivanova A."/>
        </authorList>
    </citation>
    <scope>NUCLEOTIDE SEQUENCE [LARGE SCALE GENOMIC DNA]</scope>
    <source>
        <strain evidence="3">PX4</strain>
    </source>
</reference>
<dbReference type="AlphaFoldDB" id="A0A1U7CNV9"/>
<feature type="transmembrane region" description="Helical" evidence="1">
    <location>
        <begin position="187"/>
        <end position="205"/>
    </location>
</feature>
<evidence type="ECO:0008006" key="4">
    <source>
        <dbReference type="Google" id="ProtNLM"/>
    </source>
</evidence>
<keyword evidence="1" id="KW-0812">Transmembrane</keyword>
<dbReference type="EMBL" id="CP019082">
    <property type="protein sequence ID" value="APW60624.1"/>
    <property type="molecule type" value="Genomic_DNA"/>
</dbReference>
<proteinExistence type="predicted"/>
<dbReference type="RefSeq" id="WP_076345393.1">
    <property type="nucleotide sequence ID" value="NZ_CP019082.1"/>
</dbReference>
<evidence type="ECO:0000256" key="1">
    <source>
        <dbReference type="SAM" id="Phobius"/>
    </source>
</evidence>
<dbReference type="InterPro" id="IPR009282">
    <property type="entry name" value="DUF937"/>
</dbReference>